<proteinExistence type="predicted"/>
<dbReference type="SUPFAM" id="SSF55874">
    <property type="entry name" value="ATPase domain of HSP90 chaperone/DNA topoisomerase II/histidine kinase"/>
    <property type="match status" value="1"/>
</dbReference>
<evidence type="ECO:0000259" key="10">
    <source>
        <dbReference type="PROSITE" id="PS50109"/>
    </source>
</evidence>
<dbReference type="EMBL" id="AZAC01000023">
    <property type="protein sequence ID" value="KIX12785.1"/>
    <property type="molecule type" value="Genomic_DNA"/>
</dbReference>
<dbReference type="STRING" id="1429043.X474_17265"/>
<dbReference type="InterPro" id="IPR005467">
    <property type="entry name" value="His_kinase_dom"/>
</dbReference>
<feature type="domain" description="Response regulatory" evidence="11">
    <location>
        <begin position="280"/>
        <end position="395"/>
    </location>
</feature>
<comment type="caution">
    <text evidence="12">The sequence shown here is derived from an EMBL/GenBank/DDBJ whole genome shotgun (WGS) entry which is preliminary data.</text>
</comment>
<evidence type="ECO:0000313" key="13">
    <source>
        <dbReference type="Proteomes" id="UP000032233"/>
    </source>
</evidence>
<evidence type="ECO:0000256" key="5">
    <source>
        <dbReference type="ARBA" id="ARBA00022741"/>
    </source>
</evidence>
<dbReference type="EC" id="2.7.13.3" evidence="2"/>
<keyword evidence="8" id="KW-0902">Two-component regulatory system</keyword>
<keyword evidence="13" id="KW-1185">Reference proteome</keyword>
<evidence type="ECO:0000313" key="12">
    <source>
        <dbReference type="EMBL" id="KIX12785.1"/>
    </source>
</evidence>
<dbReference type="Pfam" id="PF00072">
    <property type="entry name" value="Response_reg"/>
    <property type="match status" value="1"/>
</dbReference>
<evidence type="ECO:0000256" key="7">
    <source>
        <dbReference type="ARBA" id="ARBA00022840"/>
    </source>
</evidence>
<keyword evidence="3 9" id="KW-0597">Phosphoprotein</keyword>
<dbReference type="InterPro" id="IPR004358">
    <property type="entry name" value="Sig_transdc_His_kin-like_C"/>
</dbReference>
<evidence type="ECO:0000256" key="6">
    <source>
        <dbReference type="ARBA" id="ARBA00022777"/>
    </source>
</evidence>
<evidence type="ECO:0000256" key="2">
    <source>
        <dbReference type="ARBA" id="ARBA00012438"/>
    </source>
</evidence>
<keyword evidence="5" id="KW-0547">Nucleotide-binding</keyword>
<feature type="modified residue" description="4-aspartylphosphate" evidence="9">
    <location>
        <position position="331"/>
    </location>
</feature>
<evidence type="ECO:0000259" key="11">
    <source>
        <dbReference type="PROSITE" id="PS50110"/>
    </source>
</evidence>
<dbReference type="Gene3D" id="3.30.565.10">
    <property type="entry name" value="Histidine kinase-like ATPase, C-terminal domain"/>
    <property type="match status" value="1"/>
</dbReference>
<reference evidence="12 13" key="1">
    <citation type="submission" date="2013-11" db="EMBL/GenBank/DDBJ databases">
        <title>Metagenomic analysis of a methanogenic consortium involved in long chain n-alkane degradation.</title>
        <authorList>
            <person name="Davidova I.A."/>
            <person name="Callaghan A.V."/>
            <person name="Wawrik B."/>
            <person name="Pruitt S."/>
            <person name="Marks C."/>
            <person name="Duncan K.E."/>
            <person name="Suflita J.M."/>
        </authorList>
    </citation>
    <scope>NUCLEOTIDE SEQUENCE [LARGE SCALE GENOMIC DNA]</scope>
    <source>
        <strain evidence="12 13">SPR</strain>
    </source>
</reference>
<dbReference type="PANTHER" id="PTHR43065">
    <property type="entry name" value="SENSOR HISTIDINE KINASE"/>
    <property type="match status" value="1"/>
</dbReference>
<dbReference type="PANTHER" id="PTHR43065:SF46">
    <property type="entry name" value="C4-DICARBOXYLATE TRANSPORT SENSOR PROTEIN DCTB"/>
    <property type="match status" value="1"/>
</dbReference>
<protein>
    <recommendedName>
        <fullName evidence="2">histidine kinase</fullName>
        <ecNumber evidence="2">2.7.13.3</ecNumber>
    </recommendedName>
</protein>
<organism evidence="12 13">
    <name type="scientific">Dethiosulfatarculus sandiegensis</name>
    <dbReference type="NCBI Taxonomy" id="1429043"/>
    <lineage>
        <taxon>Bacteria</taxon>
        <taxon>Pseudomonadati</taxon>
        <taxon>Thermodesulfobacteriota</taxon>
        <taxon>Desulfarculia</taxon>
        <taxon>Desulfarculales</taxon>
        <taxon>Desulfarculaceae</taxon>
        <taxon>Dethiosulfatarculus</taxon>
    </lineage>
</organism>
<dbReference type="Gene3D" id="1.10.287.130">
    <property type="match status" value="1"/>
</dbReference>
<dbReference type="Gene3D" id="3.40.50.2300">
    <property type="match status" value="1"/>
</dbReference>
<dbReference type="SMART" id="SM00387">
    <property type="entry name" value="HATPase_c"/>
    <property type="match status" value="1"/>
</dbReference>
<gene>
    <name evidence="12" type="ORF">X474_17265</name>
</gene>
<dbReference type="InterPro" id="IPR036097">
    <property type="entry name" value="HisK_dim/P_sf"/>
</dbReference>
<dbReference type="SUPFAM" id="SSF47384">
    <property type="entry name" value="Homodimeric domain of signal transducing histidine kinase"/>
    <property type="match status" value="1"/>
</dbReference>
<dbReference type="GO" id="GO:0000155">
    <property type="term" value="F:phosphorelay sensor kinase activity"/>
    <property type="evidence" value="ECO:0007669"/>
    <property type="project" value="InterPro"/>
</dbReference>
<dbReference type="InterPro" id="IPR001789">
    <property type="entry name" value="Sig_transdc_resp-reg_receiver"/>
</dbReference>
<dbReference type="PROSITE" id="PS50110">
    <property type="entry name" value="RESPONSE_REGULATORY"/>
    <property type="match status" value="1"/>
</dbReference>
<dbReference type="SMART" id="SM00388">
    <property type="entry name" value="HisKA"/>
    <property type="match status" value="1"/>
</dbReference>
<dbReference type="InterPro" id="IPR011006">
    <property type="entry name" value="CheY-like_superfamily"/>
</dbReference>
<evidence type="ECO:0000256" key="3">
    <source>
        <dbReference type="ARBA" id="ARBA00022553"/>
    </source>
</evidence>
<dbReference type="GO" id="GO:0005524">
    <property type="term" value="F:ATP binding"/>
    <property type="evidence" value="ECO:0007669"/>
    <property type="project" value="UniProtKB-KW"/>
</dbReference>
<keyword evidence="4" id="KW-0808">Transferase</keyword>
<dbReference type="InterPro" id="IPR036890">
    <property type="entry name" value="HATPase_C_sf"/>
</dbReference>
<comment type="catalytic activity">
    <reaction evidence="1">
        <text>ATP + protein L-histidine = ADP + protein N-phospho-L-histidine.</text>
        <dbReference type="EC" id="2.7.13.3"/>
    </reaction>
</comment>
<dbReference type="Proteomes" id="UP000032233">
    <property type="component" value="Unassembled WGS sequence"/>
</dbReference>
<accession>A0A0D2JTF3</accession>
<dbReference type="InterPro" id="IPR003661">
    <property type="entry name" value="HisK_dim/P_dom"/>
</dbReference>
<evidence type="ECO:0000256" key="9">
    <source>
        <dbReference type="PROSITE-ProRule" id="PRU00169"/>
    </source>
</evidence>
<dbReference type="SMART" id="SM00448">
    <property type="entry name" value="REC"/>
    <property type="match status" value="1"/>
</dbReference>
<keyword evidence="6 12" id="KW-0418">Kinase</keyword>
<dbReference type="PRINTS" id="PR00344">
    <property type="entry name" value="BCTRLSENSOR"/>
</dbReference>
<sequence length="399" mass="44092">MTDITQKKQAEEKKVLMDIHMRQVQKMEAMGTLAGGVAHDLNNILTPILIHTETALIEAGVEPKLKSRLEEIRGASLRARDLAAQILNFNRPKDKKLGTLRLNILIKEIMKLLRSALPSNIDIVQNLTAANSSVQADATEMHQIVMNLCTNAAHAMSPKGGVLKVTLEEAQIPAKRFSADDKNHPGPYLLLKIADTGKGIDEDIREKIFEPYFTTKKPGEGTGLGLAVVKGIIKSYKGIIDLESEPGKGTCFNIYLPIVKEEAKQTSTKCPVRINSQKALLSIVDDDRPSLMAMSSLLSAMGYRTEIFTNPEEALFSLANKQKKPDLILTDYSMPHMNGVELISKIRKLKPDLPAVIITGQRDQVIIDKEQGKDVKIMQKPVTRQEITNILNELLSSTS</sequence>
<evidence type="ECO:0000256" key="1">
    <source>
        <dbReference type="ARBA" id="ARBA00000085"/>
    </source>
</evidence>
<dbReference type="InterPro" id="IPR003594">
    <property type="entry name" value="HATPase_dom"/>
</dbReference>
<dbReference type="InParanoid" id="A0A0D2JTF3"/>
<evidence type="ECO:0000256" key="4">
    <source>
        <dbReference type="ARBA" id="ARBA00022679"/>
    </source>
</evidence>
<dbReference type="AlphaFoldDB" id="A0A0D2JTF3"/>
<feature type="domain" description="Histidine kinase" evidence="10">
    <location>
        <begin position="36"/>
        <end position="260"/>
    </location>
</feature>
<dbReference type="PROSITE" id="PS50109">
    <property type="entry name" value="HIS_KIN"/>
    <property type="match status" value="1"/>
</dbReference>
<dbReference type="CDD" id="cd00082">
    <property type="entry name" value="HisKA"/>
    <property type="match status" value="1"/>
</dbReference>
<keyword evidence="7" id="KW-0067">ATP-binding</keyword>
<dbReference type="Pfam" id="PF02518">
    <property type="entry name" value="HATPase_c"/>
    <property type="match status" value="1"/>
</dbReference>
<name>A0A0D2JTF3_9BACT</name>
<evidence type="ECO:0000256" key="8">
    <source>
        <dbReference type="ARBA" id="ARBA00023012"/>
    </source>
</evidence>
<dbReference type="SUPFAM" id="SSF52172">
    <property type="entry name" value="CheY-like"/>
    <property type="match status" value="1"/>
</dbReference>